<sequence length="81" mass="9766">DFGPVYLAIFFPNIYLIVFIYKLNLLQPQLQGKINAIRQNNYHSNSDNFILYAFWEDDNHYVEAELRQQSLLLQYLHHESF</sequence>
<proteinExistence type="predicted"/>
<accession>A0A5J4PF21</accession>
<name>A0A5J4PF21_9ZZZZ</name>
<reference evidence="2" key="1">
    <citation type="submission" date="2019-03" db="EMBL/GenBank/DDBJ databases">
        <title>Single cell metagenomics reveals metabolic interactions within the superorganism composed of flagellate Streblomastix strix and complex community of Bacteroidetes bacteria on its surface.</title>
        <authorList>
            <person name="Treitli S.C."/>
            <person name="Kolisko M."/>
            <person name="Husnik F."/>
            <person name="Keeling P."/>
            <person name="Hampl V."/>
        </authorList>
    </citation>
    <scope>NUCLEOTIDE SEQUENCE</scope>
    <source>
        <strain evidence="2">STM</strain>
    </source>
</reference>
<dbReference type="AlphaFoldDB" id="A0A5J4PF21"/>
<evidence type="ECO:0000313" key="2">
    <source>
        <dbReference type="EMBL" id="KAA6307083.1"/>
    </source>
</evidence>
<evidence type="ECO:0000256" key="1">
    <source>
        <dbReference type="SAM" id="Phobius"/>
    </source>
</evidence>
<feature type="transmembrane region" description="Helical" evidence="1">
    <location>
        <begin position="6"/>
        <end position="23"/>
    </location>
</feature>
<gene>
    <name evidence="2" type="ORF">EZS27_041249</name>
</gene>
<dbReference type="EMBL" id="SNRY01009423">
    <property type="protein sequence ID" value="KAA6307083.1"/>
    <property type="molecule type" value="Genomic_DNA"/>
</dbReference>
<keyword evidence="1" id="KW-0812">Transmembrane</keyword>
<comment type="caution">
    <text evidence="2">The sequence shown here is derived from an EMBL/GenBank/DDBJ whole genome shotgun (WGS) entry which is preliminary data.</text>
</comment>
<protein>
    <submittedName>
        <fullName evidence="2">Uncharacterized protein</fullName>
    </submittedName>
</protein>
<keyword evidence="1" id="KW-0472">Membrane</keyword>
<keyword evidence="1" id="KW-1133">Transmembrane helix</keyword>
<feature type="non-terminal residue" evidence="2">
    <location>
        <position position="1"/>
    </location>
</feature>
<organism evidence="2">
    <name type="scientific">termite gut metagenome</name>
    <dbReference type="NCBI Taxonomy" id="433724"/>
    <lineage>
        <taxon>unclassified sequences</taxon>
        <taxon>metagenomes</taxon>
        <taxon>organismal metagenomes</taxon>
    </lineage>
</organism>